<evidence type="ECO:0000256" key="1">
    <source>
        <dbReference type="SAM" id="MobiDB-lite"/>
    </source>
</evidence>
<gene>
    <name evidence="3" type="ORF">U0C82_00385</name>
</gene>
<keyword evidence="4" id="KW-1185">Reference proteome</keyword>
<evidence type="ECO:0000256" key="2">
    <source>
        <dbReference type="SAM" id="SignalP"/>
    </source>
</evidence>
<feature type="signal peptide" evidence="2">
    <location>
        <begin position="1"/>
        <end position="31"/>
    </location>
</feature>
<evidence type="ECO:0000313" key="3">
    <source>
        <dbReference type="EMBL" id="MDY8107604.1"/>
    </source>
</evidence>
<proteinExistence type="predicted"/>
<organism evidence="3 4">
    <name type="scientific">Fulvimarina uroteuthidis</name>
    <dbReference type="NCBI Taxonomy" id="3098149"/>
    <lineage>
        <taxon>Bacteria</taxon>
        <taxon>Pseudomonadati</taxon>
        <taxon>Pseudomonadota</taxon>
        <taxon>Alphaproteobacteria</taxon>
        <taxon>Hyphomicrobiales</taxon>
        <taxon>Aurantimonadaceae</taxon>
        <taxon>Fulvimarina</taxon>
    </lineage>
</organism>
<feature type="region of interest" description="Disordered" evidence="1">
    <location>
        <begin position="37"/>
        <end position="65"/>
    </location>
</feature>
<comment type="caution">
    <text evidence="3">The sequence shown here is derived from an EMBL/GenBank/DDBJ whole genome shotgun (WGS) entry which is preliminary data.</text>
</comment>
<feature type="chain" id="PRO_5046040560" evidence="2">
    <location>
        <begin position="32"/>
        <end position="207"/>
    </location>
</feature>
<reference evidence="3 4" key="1">
    <citation type="submission" date="2023-12" db="EMBL/GenBank/DDBJ databases">
        <title>Description of Novel Strain Fulvimarina sp. 2208YS6-2-32 isolated from Uroteuthis (Photololigo) edulis.</title>
        <authorList>
            <person name="Park J.-S."/>
        </authorList>
    </citation>
    <scope>NUCLEOTIDE SEQUENCE [LARGE SCALE GENOMIC DNA]</scope>
    <source>
        <strain evidence="3 4">2208YS6-2-32</strain>
    </source>
</reference>
<sequence length="207" mass="21961">MRTVGETKRHFSTSIATALVTIAGLTLSASAQSALSGMPDEGALKPPPFESTVPGQSKQANLGDPSRSLVLGELHWAPIESQCGFTGGTDAAPVMKTEKAQPLVFVTMASPTGETTPPLERGYIMANGIVRELERGKSAPNKQGTVITVWRSAGEPRINVSVAISETKQTENGVEYIGSMTVHWGDKKEDVEIQGRCAEQHGASSER</sequence>
<accession>A0ABU5HYE2</accession>
<protein>
    <submittedName>
        <fullName evidence="3">Uncharacterized protein</fullName>
    </submittedName>
</protein>
<evidence type="ECO:0000313" key="4">
    <source>
        <dbReference type="Proteomes" id="UP001294412"/>
    </source>
</evidence>
<keyword evidence="2" id="KW-0732">Signal</keyword>
<name>A0ABU5HYE2_9HYPH</name>
<dbReference type="RefSeq" id="WP_322184760.1">
    <property type="nucleotide sequence ID" value="NZ_JAXLPB010000001.1"/>
</dbReference>
<dbReference type="Proteomes" id="UP001294412">
    <property type="component" value="Unassembled WGS sequence"/>
</dbReference>
<dbReference type="EMBL" id="JAXLPB010000001">
    <property type="protein sequence ID" value="MDY8107604.1"/>
    <property type="molecule type" value="Genomic_DNA"/>
</dbReference>